<proteinExistence type="predicted"/>
<evidence type="ECO:0000313" key="3">
    <source>
        <dbReference type="Proteomes" id="UP000033047"/>
    </source>
</evidence>
<comment type="caution">
    <text evidence="2">The sequence shown here is derived from an EMBL/GenBank/DDBJ whole genome shotgun (WGS) entry which is preliminary data.</text>
</comment>
<dbReference type="RefSeq" id="WP_046146763.1">
    <property type="nucleotide sequence ID" value="NZ_KQ033913.1"/>
</dbReference>
<dbReference type="InterPro" id="IPR041685">
    <property type="entry name" value="AAA_GajA/Old/RecF-like"/>
</dbReference>
<evidence type="ECO:0000313" key="2">
    <source>
        <dbReference type="EMBL" id="KKB53562.1"/>
    </source>
</evidence>
<dbReference type="EMBL" id="AQHV01000014">
    <property type="protein sequence ID" value="KKB53562.1"/>
    <property type="molecule type" value="Genomic_DNA"/>
</dbReference>
<dbReference type="SUPFAM" id="SSF52540">
    <property type="entry name" value="P-loop containing nucleoside triphosphate hydrolases"/>
    <property type="match status" value="1"/>
</dbReference>
<evidence type="ECO:0000259" key="1">
    <source>
        <dbReference type="Pfam" id="PF13175"/>
    </source>
</evidence>
<dbReference type="PANTHER" id="PTHR43581:SF2">
    <property type="entry name" value="EXCINUCLEASE ATPASE SUBUNIT"/>
    <property type="match status" value="1"/>
</dbReference>
<dbReference type="GeneID" id="69979627"/>
<dbReference type="InterPro" id="IPR051396">
    <property type="entry name" value="Bact_Antivir_Def_Nuclease"/>
</dbReference>
<sequence length="411" mass="47712">MERISVTDFGPIQHAEIEIKPFCILIGHTSSGKSTVAKLLDLFNSQEFYFIEPKDNLVPFISLLKKYDIDFDFKEHTCIVYKKGEYTWTISKKGIETDYPFTDIANEWYHGNVLFTKSHRPFRARIIKLLNLLNEDIRLPELQNFEHIEQFPDEKIRDNQYIQFYSRLMHTYVYNEIPSVYIPAERILMSVLSKAIFSFYEKGINIPDCLKIFANKYSLAKDNQEQYKINFLNLEVHFDSTTNDKIRLENGEEIELTQASSGLQSIIPLLSVFDLGLDTDTCTIIEEPELNLYTQVQKDLTEYLVKRTKEMKAKLFITTHSPYILSTVQNLLQAGNVAAESPEKAEQVAKLVSPDKWIDYKDLTCQFFSSDGTSHNILDDEYHTIGINQMDDVSAELSEIYDSLLDIKYNE</sequence>
<dbReference type="InterPro" id="IPR027417">
    <property type="entry name" value="P-loop_NTPase"/>
</dbReference>
<dbReference type="PANTHER" id="PTHR43581">
    <property type="entry name" value="ATP/GTP PHOSPHATASE"/>
    <property type="match status" value="1"/>
</dbReference>
<organism evidence="2 3">
    <name type="scientific">Parabacteroides goldsteinii DSM 19448 = WAL 12034</name>
    <dbReference type="NCBI Taxonomy" id="927665"/>
    <lineage>
        <taxon>Bacteria</taxon>
        <taxon>Pseudomonadati</taxon>
        <taxon>Bacteroidota</taxon>
        <taxon>Bacteroidia</taxon>
        <taxon>Bacteroidales</taxon>
        <taxon>Tannerellaceae</taxon>
        <taxon>Parabacteroides</taxon>
    </lineage>
</organism>
<name>A0A0F5J836_9BACT</name>
<dbReference type="HOGENOM" id="CLU_053347_1_0_10"/>
<gene>
    <name evidence="2" type="ORF">HMPREF1535_03104</name>
</gene>
<dbReference type="Pfam" id="PF13175">
    <property type="entry name" value="AAA_15"/>
    <property type="match status" value="1"/>
</dbReference>
<feature type="domain" description="Endonuclease GajA/Old nuclease/RecF-like AAA" evidence="1">
    <location>
        <begin position="2"/>
        <end position="324"/>
    </location>
</feature>
<dbReference type="Gene3D" id="3.40.50.300">
    <property type="entry name" value="P-loop containing nucleotide triphosphate hydrolases"/>
    <property type="match status" value="1"/>
</dbReference>
<dbReference type="PATRIC" id="fig|927665.4.peg.3192"/>
<reference evidence="2 3" key="1">
    <citation type="submission" date="2013-04" db="EMBL/GenBank/DDBJ databases">
        <title>The Genome Sequence of Parabacteroides goldsteinii DSM 19448.</title>
        <authorList>
            <consortium name="The Broad Institute Genomics Platform"/>
            <person name="Earl A."/>
            <person name="Ward D."/>
            <person name="Feldgarden M."/>
            <person name="Gevers D."/>
            <person name="Martens E."/>
            <person name="Sakamoto M."/>
            <person name="Benno Y."/>
            <person name="Song Y."/>
            <person name="Liu C."/>
            <person name="Lee J."/>
            <person name="Bolanos M."/>
            <person name="Vaisanen M.L."/>
            <person name="Finegold S.M."/>
            <person name="Walker B."/>
            <person name="Young S."/>
            <person name="Zeng Q."/>
            <person name="Gargeya S."/>
            <person name="Fitzgerald M."/>
            <person name="Haas B."/>
            <person name="Abouelleil A."/>
            <person name="Allen A.W."/>
            <person name="Alvarado L."/>
            <person name="Arachchi H.M."/>
            <person name="Berlin A.M."/>
            <person name="Chapman S.B."/>
            <person name="Gainer-Dewar J."/>
            <person name="Goldberg J."/>
            <person name="Griggs A."/>
            <person name="Gujja S."/>
            <person name="Hansen M."/>
            <person name="Howarth C."/>
            <person name="Imamovic A."/>
            <person name="Ireland A."/>
            <person name="Larimer J."/>
            <person name="McCowan C."/>
            <person name="Murphy C."/>
            <person name="Pearson M."/>
            <person name="Poon T.W."/>
            <person name="Priest M."/>
            <person name="Roberts A."/>
            <person name="Saif S."/>
            <person name="Shea T."/>
            <person name="Sisk P."/>
            <person name="Sykes S."/>
            <person name="Wortman J."/>
            <person name="Nusbaum C."/>
            <person name="Birren B."/>
        </authorList>
    </citation>
    <scope>NUCLEOTIDE SEQUENCE [LARGE SCALE GENOMIC DNA]</scope>
    <source>
        <strain evidence="2 3">DSM 19448</strain>
    </source>
</reference>
<dbReference type="Proteomes" id="UP000033047">
    <property type="component" value="Unassembled WGS sequence"/>
</dbReference>
<dbReference type="STRING" id="927665.HMPREF1535_03104"/>
<dbReference type="AlphaFoldDB" id="A0A0F5J836"/>
<accession>A0A0F5J836</accession>
<protein>
    <recommendedName>
        <fullName evidence="1">Endonuclease GajA/Old nuclease/RecF-like AAA domain-containing protein</fullName>
    </recommendedName>
</protein>